<reference evidence="1 2" key="1">
    <citation type="submission" date="2014-05" db="EMBL/GenBank/DDBJ databases">
        <authorList>
            <person name="Daugherty S.C."/>
            <person name="Tallon L.J."/>
            <person name="Sadzewicz L."/>
            <person name="Kilian M."/>
            <person name="Tettelin H."/>
        </authorList>
    </citation>
    <scope>NUCLEOTIDE SEQUENCE [LARGE SCALE GENOMIC DNA]</scope>
    <source>
        <strain evidence="1 2">SK143</strain>
    </source>
</reference>
<dbReference type="RefSeq" id="WP_042902901.1">
    <property type="nucleotide sequence ID" value="NZ_JPGB01000006.1"/>
</dbReference>
<accession>A0A081R363</accession>
<evidence type="ECO:0000313" key="2">
    <source>
        <dbReference type="Proteomes" id="UP000028098"/>
    </source>
</evidence>
<dbReference type="PATRIC" id="fig|1303.44.peg.1510"/>
<organism evidence="1 2">
    <name type="scientific">Streptococcus oralis</name>
    <dbReference type="NCBI Taxonomy" id="1303"/>
    <lineage>
        <taxon>Bacteria</taxon>
        <taxon>Bacillati</taxon>
        <taxon>Bacillota</taxon>
        <taxon>Bacilli</taxon>
        <taxon>Lactobacillales</taxon>
        <taxon>Streptococcaceae</taxon>
        <taxon>Streptococcus</taxon>
    </lineage>
</organism>
<dbReference type="AlphaFoldDB" id="A0A081R363"/>
<name>A0A081R363_STROR</name>
<protein>
    <submittedName>
        <fullName evidence="1">Uncharacterized protein</fullName>
    </submittedName>
</protein>
<comment type="caution">
    <text evidence="1">The sequence shown here is derived from an EMBL/GenBank/DDBJ whole genome shotgun (WGS) entry which is preliminary data.</text>
</comment>
<gene>
    <name evidence="1" type="ORF">SK143_1578</name>
</gene>
<evidence type="ECO:0000313" key="1">
    <source>
        <dbReference type="EMBL" id="KEQ49636.1"/>
    </source>
</evidence>
<proteinExistence type="predicted"/>
<dbReference type="Proteomes" id="UP000028098">
    <property type="component" value="Unassembled WGS sequence"/>
</dbReference>
<dbReference type="EMBL" id="JPGB01000006">
    <property type="protein sequence ID" value="KEQ49636.1"/>
    <property type="molecule type" value="Genomic_DNA"/>
</dbReference>
<sequence length="67" mass="7931">MTEEQLKEALVDLYEEFKEEMTFEEFADRLDFWVDKDDRILIEARGMKPVEGVKEVGHVDNGVIYAY</sequence>